<accession>A0A1M5R874</accession>
<dbReference type="InterPro" id="IPR032710">
    <property type="entry name" value="NTF2-like_dom_sf"/>
</dbReference>
<keyword evidence="1" id="KW-0732">Signal</keyword>
<sequence>MKKVNTAILALVALGCSFAHAQSGKSSQNASLEEAKKAIAASNAIYFESFAKNDPSIFVNRYAKDACILAPNAPAMCGREAAAQFFKTACDEFGLKNGKFITTAVYGDGKEYVTEEGLWQSFDAQGKLFDDGKFLVLWKKTEEGWKMFRDSFSSNRVQH</sequence>
<evidence type="ECO:0000256" key="1">
    <source>
        <dbReference type="SAM" id="SignalP"/>
    </source>
</evidence>
<feature type="chain" id="PRO_5012793501" evidence="1">
    <location>
        <begin position="22"/>
        <end position="159"/>
    </location>
</feature>
<feature type="signal peptide" evidence="1">
    <location>
        <begin position="1"/>
        <end position="21"/>
    </location>
</feature>
<organism evidence="2 3">
    <name type="scientific">Chryseolinea serpens</name>
    <dbReference type="NCBI Taxonomy" id="947013"/>
    <lineage>
        <taxon>Bacteria</taxon>
        <taxon>Pseudomonadati</taxon>
        <taxon>Bacteroidota</taxon>
        <taxon>Cytophagia</taxon>
        <taxon>Cytophagales</taxon>
        <taxon>Fulvivirgaceae</taxon>
        <taxon>Chryseolinea</taxon>
    </lineage>
</organism>
<dbReference type="STRING" id="947013.SAMN04488109_3236"/>
<proteinExistence type="predicted"/>
<protein>
    <submittedName>
        <fullName evidence="2">Uncharacterized protein</fullName>
    </submittedName>
</protein>
<dbReference type="PROSITE" id="PS51257">
    <property type="entry name" value="PROKAR_LIPOPROTEIN"/>
    <property type="match status" value="1"/>
</dbReference>
<dbReference type="RefSeq" id="WP_073135962.1">
    <property type="nucleotide sequence ID" value="NZ_FQWQ01000002.1"/>
</dbReference>
<keyword evidence="3" id="KW-1185">Reference proteome</keyword>
<dbReference type="EMBL" id="FQWQ01000002">
    <property type="protein sequence ID" value="SHH22269.1"/>
    <property type="molecule type" value="Genomic_DNA"/>
</dbReference>
<reference evidence="2 3" key="1">
    <citation type="submission" date="2016-11" db="EMBL/GenBank/DDBJ databases">
        <authorList>
            <person name="Jaros S."/>
            <person name="Januszkiewicz K."/>
            <person name="Wedrychowicz H."/>
        </authorList>
    </citation>
    <scope>NUCLEOTIDE SEQUENCE [LARGE SCALE GENOMIC DNA]</scope>
    <source>
        <strain evidence="2 3">DSM 24574</strain>
    </source>
</reference>
<evidence type="ECO:0000313" key="2">
    <source>
        <dbReference type="EMBL" id="SHH22269.1"/>
    </source>
</evidence>
<dbReference type="Proteomes" id="UP000184212">
    <property type="component" value="Unassembled WGS sequence"/>
</dbReference>
<dbReference type="OrthoDB" id="9814425at2"/>
<gene>
    <name evidence="2" type="ORF">SAMN04488109_3236</name>
</gene>
<dbReference type="SUPFAM" id="SSF54427">
    <property type="entry name" value="NTF2-like"/>
    <property type="match status" value="1"/>
</dbReference>
<name>A0A1M5R874_9BACT</name>
<dbReference type="Gene3D" id="3.10.450.50">
    <property type="match status" value="1"/>
</dbReference>
<evidence type="ECO:0000313" key="3">
    <source>
        <dbReference type="Proteomes" id="UP000184212"/>
    </source>
</evidence>
<dbReference type="AlphaFoldDB" id="A0A1M5R874"/>